<name>A0A2A2TK12_9CYAN</name>
<accession>A0A2A2TK12</accession>
<organism evidence="1 2">
    <name type="scientific">Brunnivagina elsteri CCALA 953</name>
    <dbReference type="NCBI Taxonomy" id="987040"/>
    <lineage>
        <taxon>Bacteria</taxon>
        <taxon>Bacillati</taxon>
        <taxon>Cyanobacteriota</taxon>
        <taxon>Cyanophyceae</taxon>
        <taxon>Nostocales</taxon>
        <taxon>Calotrichaceae</taxon>
        <taxon>Brunnivagina</taxon>
    </lineage>
</organism>
<reference evidence="1 2" key="1">
    <citation type="submission" date="2017-08" db="EMBL/GenBank/DDBJ databases">
        <title>Draft genome sequence of filamentous cyanobacterium Calothrix elsteri CCALA 953.</title>
        <authorList>
            <person name="Gagunashvili A.N."/>
            <person name="Elster J."/>
            <person name="Andresson O.S."/>
        </authorList>
    </citation>
    <scope>NUCLEOTIDE SEQUENCE [LARGE SCALE GENOMIC DNA]</scope>
    <source>
        <strain evidence="1 2">CCALA 953</strain>
    </source>
</reference>
<feature type="non-terminal residue" evidence="1">
    <location>
        <position position="67"/>
    </location>
</feature>
<keyword evidence="2" id="KW-1185">Reference proteome</keyword>
<gene>
    <name evidence="1" type="ORF">CK510_10750</name>
</gene>
<proteinExistence type="predicted"/>
<comment type="caution">
    <text evidence="1">The sequence shown here is derived from an EMBL/GenBank/DDBJ whole genome shotgun (WGS) entry which is preliminary data.</text>
</comment>
<protein>
    <submittedName>
        <fullName evidence="1">Uncharacterized protein</fullName>
    </submittedName>
</protein>
<evidence type="ECO:0000313" key="1">
    <source>
        <dbReference type="EMBL" id="PAX55884.1"/>
    </source>
</evidence>
<sequence length="67" mass="7658">MKLQEFLHQVDTYRLNRNRANLYTNYGELENGDNIQMFVPLPLGLKVGKNLAAKGALERYGVDFVTV</sequence>
<dbReference type="EMBL" id="NTFS01000094">
    <property type="protein sequence ID" value="PAX55884.1"/>
    <property type="molecule type" value="Genomic_DNA"/>
</dbReference>
<evidence type="ECO:0000313" key="2">
    <source>
        <dbReference type="Proteomes" id="UP000218238"/>
    </source>
</evidence>
<dbReference type="Proteomes" id="UP000218238">
    <property type="component" value="Unassembled WGS sequence"/>
</dbReference>
<dbReference type="AlphaFoldDB" id="A0A2A2TK12"/>